<dbReference type="Proteomes" id="UP000799755">
    <property type="component" value="Unassembled WGS sequence"/>
</dbReference>
<accession>A0ACB6QZQ0</accession>
<reference evidence="1" key="1">
    <citation type="journal article" date="2020" name="Stud. Mycol.">
        <title>101 Dothideomycetes genomes: a test case for predicting lifestyles and emergence of pathogens.</title>
        <authorList>
            <person name="Haridas S."/>
            <person name="Albert R."/>
            <person name="Binder M."/>
            <person name="Bloem J."/>
            <person name="Labutti K."/>
            <person name="Salamov A."/>
            <person name="Andreopoulos B."/>
            <person name="Baker S."/>
            <person name="Barry K."/>
            <person name="Bills G."/>
            <person name="Bluhm B."/>
            <person name="Cannon C."/>
            <person name="Castanera R."/>
            <person name="Culley D."/>
            <person name="Daum C."/>
            <person name="Ezra D."/>
            <person name="Gonzalez J."/>
            <person name="Henrissat B."/>
            <person name="Kuo A."/>
            <person name="Liang C."/>
            <person name="Lipzen A."/>
            <person name="Lutzoni F."/>
            <person name="Magnuson J."/>
            <person name="Mondo S."/>
            <person name="Nolan M."/>
            <person name="Ohm R."/>
            <person name="Pangilinan J."/>
            <person name="Park H.-J."/>
            <person name="Ramirez L."/>
            <person name="Alfaro M."/>
            <person name="Sun H."/>
            <person name="Tritt A."/>
            <person name="Yoshinaga Y."/>
            <person name="Zwiers L.-H."/>
            <person name="Turgeon B."/>
            <person name="Goodwin S."/>
            <person name="Spatafora J."/>
            <person name="Crous P."/>
            <person name="Grigoriev I."/>
        </authorList>
    </citation>
    <scope>NUCLEOTIDE SEQUENCE</scope>
    <source>
        <strain evidence="1">ATCC 200398</strain>
    </source>
</reference>
<gene>
    <name evidence="1" type="ORF">BDR25DRAFT_353549</name>
</gene>
<evidence type="ECO:0000313" key="1">
    <source>
        <dbReference type="EMBL" id="KAF2472534.1"/>
    </source>
</evidence>
<keyword evidence="2" id="KW-1185">Reference proteome</keyword>
<dbReference type="EMBL" id="MU003502">
    <property type="protein sequence ID" value="KAF2472534.1"/>
    <property type="molecule type" value="Genomic_DNA"/>
</dbReference>
<evidence type="ECO:0000313" key="2">
    <source>
        <dbReference type="Proteomes" id="UP000799755"/>
    </source>
</evidence>
<comment type="caution">
    <text evidence="1">The sequence shown here is derived from an EMBL/GenBank/DDBJ whole genome shotgun (WGS) entry which is preliminary data.</text>
</comment>
<protein>
    <submittedName>
        <fullName evidence="1">Uncharacterized protein</fullName>
    </submittedName>
</protein>
<sequence length="423" mass="48131">MPCATTFPETAKLALIILDDGVQIGHTFLNVNDFLAIGFYIPAQFFGVSEINKPASSDLIIIINNRPIHSFQVAGIAKHNMLTLFANTHRQQYTNYDYLRRAVASATAFFRVPGTERIGTLRMIREELFPGHRIVAEKGKIRVLEETCREGAERSLEGTNQSWLEKSKLNTDVSHPNSGAWVPWVRTIETLSPQPFKGFGRGIWQRYVPPTSKYHGRALRTIGENFLYAEKGGNEGEEITKPNSVPRPNCPQRSAISPATHFAYRLGLSSPEWMVWFLYSRYHWVIASSYAVKPLTCHSRMKKSIYIEMKEPLKLEVSGIKEARRREDVFYNRRLVKLFGATSMRDIPDYNFGNDIRTMVRRGSNARLGLMLGAFDFWSRSDVQDVIPQQPFGFLRERGAAFLTVRSTNGSYSELRITCEGCT</sequence>
<organism evidence="1 2">
    <name type="scientific">Lindgomyces ingoldianus</name>
    <dbReference type="NCBI Taxonomy" id="673940"/>
    <lineage>
        <taxon>Eukaryota</taxon>
        <taxon>Fungi</taxon>
        <taxon>Dikarya</taxon>
        <taxon>Ascomycota</taxon>
        <taxon>Pezizomycotina</taxon>
        <taxon>Dothideomycetes</taxon>
        <taxon>Pleosporomycetidae</taxon>
        <taxon>Pleosporales</taxon>
        <taxon>Lindgomycetaceae</taxon>
        <taxon>Lindgomyces</taxon>
    </lineage>
</organism>
<proteinExistence type="predicted"/>
<name>A0ACB6QZQ0_9PLEO</name>